<keyword evidence="1" id="KW-0645">Protease</keyword>
<protein>
    <submittedName>
        <fullName evidence="8">JAB domain-containing protein</fullName>
    </submittedName>
</protein>
<keyword evidence="5" id="KW-0482">Metalloprotease</keyword>
<organism evidence="8 9">
    <name type="scientific">Corallincola spongiicola</name>
    <dbReference type="NCBI Taxonomy" id="2520508"/>
    <lineage>
        <taxon>Bacteria</taxon>
        <taxon>Pseudomonadati</taxon>
        <taxon>Pseudomonadota</taxon>
        <taxon>Gammaproteobacteria</taxon>
        <taxon>Alteromonadales</taxon>
        <taxon>Psychromonadaceae</taxon>
        <taxon>Corallincola</taxon>
    </lineage>
</organism>
<keyword evidence="2" id="KW-0479">Metal-binding</keyword>
<dbReference type="InterPro" id="IPR037518">
    <property type="entry name" value="MPN"/>
</dbReference>
<dbReference type="Pfam" id="PF04002">
    <property type="entry name" value="RadC"/>
    <property type="match status" value="1"/>
</dbReference>
<accession>A0ABY1WPJ2</accession>
<dbReference type="Pfam" id="PF20582">
    <property type="entry name" value="UPF0758_N"/>
    <property type="match status" value="1"/>
</dbReference>
<dbReference type="PANTHER" id="PTHR30471">
    <property type="entry name" value="DNA REPAIR PROTEIN RADC"/>
    <property type="match status" value="1"/>
</dbReference>
<dbReference type="RefSeq" id="WP_130566911.1">
    <property type="nucleotide sequence ID" value="NZ_SHLY01000003.1"/>
</dbReference>
<dbReference type="Proteomes" id="UP000292544">
    <property type="component" value="Unassembled WGS sequence"/>
</dbReference>
<dbReference type="SUPFAM" id="SSF102712">
    <property type="entry name" value="JAB1/MPN domain"/>
    <property type="match status" value="1"/>
</dbReference>
<dbReference type="InterPro" id="IPR025657">
    <property type="entry name" value="RadC_JAB"/>
</dbReference>
<evidence type="ECO:0000256" key="3">
    <source>
        <dbReference type="ARBA" id="ARBA00022801"/>
    </source>
</evidence>
<evidence type="ECO:0000313" key="8">
    <source>
        <dbReference type="EMBL" id="TAA46000.1"/>
    </source>
</evidence>
<keyword evidence="4" id="KW-0862">Zinc</keyword>
<gene>
    <name evidence="8" type="ORF">EXY25_11695</name>
</gene>
<name>A0ABY1WPJ2_9GAMM</name>
<dbReference type="InterPro" id="IPR020891">
    <property type="entry name" value="UPF0758_CS"/>
</dbReference>
<dbReference type="PANTHER" id="PTHR30471:SF3">
    <property type="entry name" value="UPF0758 PROTEIN YEES-RELATED"/>
    <property type="match status" value="1"/>
</dbReference>
<evidence type="ECO:0000256" key="2">
    <source>
        <dbReference type="ARBA" id="ARBA00022723"/>
    </source>
</evidence>
<dbReference type="InterPro" id="IPR010994">
    <property type="entry name" value="RuvA_2-like"/>
</dbReference>
<dbReference type="PROSITE" id="PS01302">
    <property type="entry name" value="UPF0758"/>
    <property type="match status" value="1"/>
</dbReference>
<feature type="domain" description="MPN" evidence="7">
    <location>
        <begin position="102"/>
        <end position="224"/>
    </location>
</feature>
<evidence type="ECO:0000256" key="5">
    <source>
        <dbReference type="ARBA" id="ARBA00023049"/>
    </source>
</evidence>
<reference evidence="9" key="1">
    <citation type="submission" date="2019-02" db="EMBL/GenBank/DDBJ databases">
        <title>Draft genome sequence of Muricauda sp. 176CP4-71.</title>
        <authorList>
            <person name="Park J.-S."/>
        </authorList>
    </citation>
    <scope>NUCLEOTIDE SEQUENCE [LARGE SCALE GENOMIC DNA]</scope>
    <source>
        <strain evidence="9">176GS2-150</strain>
    </source>
</reference>
<evidence type="ECO:0000256" key="6">
    <source>
        <dbReference type="RuleBase" id="RU003797"/>
    </source>
</evidence>
<dbReference type="CDD" id="cd08071">
    <property type="entry name" value="MPN_DUF2466"/>
    <property type="match status" value="1"/>
</dbReference>
<dbReference type="EMBL" id="SHLY01000003">
    <property type="protein sequence ID" value="TAA46000.1"/>
    <property type="molecule type" value="Genomic_DNA"/>
</dbReference>
<dbReference type="PROSITE" id="PS50249">
    <property type="entry name" value="MPN"/>
    <property type="match status" value="1"/>
</dbReference>
<dbReference type="Gene3D" id="3.40.140.10">
    <property type="entry name" value="Cytidine Deaminase, domain 2"/>
    <property type="match status" value="1"/>
</dbReference>
<keyword evidence="9" id="KW-1185">Reference proteome</keyword>
<dbReference type="SUPFAM" id="SSF47781">
    <property type="entry name" value="RuvA domain 2-like"/>
    <property type="match status" value="1"/>
</dbReference>
<dbReference type="InterPro" id="IPR046778">
    <property type="entry name" value="UPF0758_N"/>
</dbReference>
<comment type="similarity">
    <text evidence="6">Belongs to the UPF0758 family.</text>
</comment>
<evidence type="ECO:0000256" key="1">
    <source>
        <dbReference type="ARBA" id="ARBA00022670"/>
    </source>
</evidence>
<evidence type="ECO:0000313" key="9">
    <source>
        <dbReference type="Proteomes" id="UP000292544"/>
    </source>
</evidence>
<dbReference type="NCBIfam" id="TIGR00608">
    <property type="entry name" value="radc"/>
    <property type="match status" value="1"/>
</dbReference>
<sequence>MAIIDWPAAERPREKLLRQGAEALSDAELLAIFLRTGVAGMDAVTLARQLLGQFDGLSRLMRANQQQFCAAKGLGQAKYAQLQAVVELSRRVFQAELHQSDVLNHPAAVERYLRVKMGDSPIERFALLLLDSQNRVLAYKELSHGTINQAAVYPREVLRLVIEEHAAAVILCHNHPSGVCEPSEADRHITDKIMATLAFIDVPVLDHLVVGRTESTSFAARGWI</sequence>
<evidence type="ECO:0000259" key="7">
    <source>
        <dbReference type="PROSITE" id="PS50249"/>
    </source>
</evidence>
<comment type="caution">
    <text evidence="8">The sequence shown here is derived from an EMBL/GenBank/DDBJ whole genome shotgun (WGS) entry which is preliminary data.</text>
</comment>
<dbReference type="NCBIfam" id="NF000642">
    <property type="entry name" value="PRK00024.1"/>
    <property type="match status" value="1"/>
</dbReference>
<evidence type="ECO:0000256" key="4">
    <source>
        <dbReference type="ARBA" id="ARBA00022833"/>
    </source>
</evidence>
<proteinExistence type="inferred from homology"/>
<dbReference type="InterPro" id="IPR001405">
    <property type="entry name" value="UPF0758"/>
</dbReference>
<keyword evidence="3" id="KW-0378">Hydrolase</keyword>